<organism evidence="16 17">
    <name type="scientific">Adineta ricciae</name>
    <name type="common">Rotifer</name>
    <dbReference type="NCBI Taxonomy" id="249248"/>
    <lineage>
        <taxon>Eukaryota</taxon>
        <taxon>Metazoa</taxon>
        <taxon>Spiralia</taxon>
        <taxon>Gnathifera</taxon>
        <taxon>Rotifera</taxon>
        <taxon>Eurotatoria</taxon>
        <taxon>Bdelloidea</taxon>
        <taxon>Adinetida</taxon>
        <taxon>Adinetidae</taxon>
        <taxon>Adineta</taxon>
    </lineage>
</organism>
<evidence type="ECO:0000313" key="16">
    <source>
        <dbReference type="EMBL" id="CAF1146507.1"/>
    </source>
</evidence>
<comment type="caution">
    <text evidence="16">The sequence shown here is derived from an EMBL/GenBank/DDBJ whole genome shotgun (WGS) entry which is preliminary data.</text>
</comment>
<keyword evidence="9" id="KW-0496">Mitochondrion</keyword>
<evidence type="ECO:0000256" key="3">
    <source>
        <dbReference type="ARBA" id="ARBA00022448"/>
    </source>
</evidence>
<feature type="region of interest" description="Disordered" evidence="13">
    <location>
        <begin position="687"/>
        <end position="719"/>
    </location>
</feature>
<dbReference type="InterPro" id="IPR002067">
    <property type="entry name" value="MCP"/>
</dbReference>
<dbReference type="EMBL" id="CAJNOJ010000011">
    <property type="protein sequence ID" value="CAF0786763.1"/>
    <property type="molecule type" value="Genomic_DNA"/>
</dbReference>
<dbReference type="PROSITE" id="PS50920">
    <property type="entry name" value="SOLCAR"/>
    <property type="match status" value="3"/>
</dbReference>
<feature type="repeat" description="Solcar" evidence="12">
    <location>
        <begin position="346"/>
        <end position="437"/>
    </location>
</feature>
<keyword evidence="3" id="KW-0813">Transport</keyword>
<dbReference type="GO" id="GO:0005313">
    <property type="term" value="F:L-glutamate transmembrane transporter activity"/>
    <property type="evidence" value="ECO:0007669"/>
    <property type="project" value="TreeGrafter"/>
</dbReference>
<keyword evidence="5" id="KW-0677">Repeat</keyword>
<comment type="similarity">
    <text evidence="2">Belongs to the mitochondrial carrier (TC 2.A.29) family.</text>
</comment>
<comment type="subunit">
    <text evidence="11">Homodimer (via N-terminus).</text>
</comment>
<dbReference type="InterPro" id="IPR018108">
    <property type="entry name" value="MCP_transmembrane"/>
</dbReference>
<feature type="repeat" description="Solcar" evidence="12">
    <location>
        <begin position="445"/>
        <end position="529"/>
    </location>
</feature>
<evidence type="ECO:0000256" key="12">
    <source>
        <dbReference type="PROSITE-ProRule" id="PRU00282"/>
    </source>
</evidence>
<dbReference type="Proteomes" id="UP000663852">
    <property type="component" value="Unassembled WGS sequence"/>
</dbReference>
<dbReference type="PANTHER" id="PTHR45678">
    <property type="entry name" value="MITOCHONDRIAL 2-OXODICARBOXYLATE CARRIER 1-RELATED"/>
    <property type="match status" value="1"/>
</dbReference>
<feature type="domain" description="EF-hand" evidence="14">
    <location>
        <begin position="163"/>
        <end position="198"/>
    </location>
</feature>
<sequence>MPPKATSSLSERVSSSADRDELLAVFNRYAHHERLGERYMTPHEFLQDYLGYLKGDNIDPTTLDILSALVDLNKDQRITITEFVNFESLLLAPDSLYRLAFQLFDRQGQGFITFDDFRYIISATKQFKEFPFDFNSEFVSTHFGAKRQRQVTYKEFTQILLDFIDEQTIQTFRKFDKANVGYISLKNFETILKELRQYQLSESISIHLNDVVKLSNPTTSTNQISYPYFIAFLQLLSNIESMRKIYLAICEKKALAYRSATITKEEFLTEAQHFPRTTPLQIDILFAITHLLHKTNPAHENDRHYIESNDFDLISAHEHLLPYRLRTEIVDECYKVEHQSILLKVLESGYRFALGSIAGAVGATAVYPIDLVKTRMQNQRSTSIVGERLYRNSIDCFKKVVRYEGVFGLYRGLIPQLVGVAPEKAIKLTVNDFIRDRLTLADGTIPLWAEIVAGGCAGASQVAFTNPLEIVKIRLQVAGELQSAHRPVASEVVRELGLRGLYKGARACFLRDIPFSAIYFPAYAHTKKRFADEHGYNDPKSLFISGLLAGIPAAGLCTPADVVKTRLQVQARKGQTKYDGLVDAFKKIYVEEGWKALWKGAGARMFRSSPQFGFTLLTYELLQRALNVDFQGRKLEGSKHLDQQQYSPKSRASIILSRNPDHVGGFHLAQATFEGIETRFGLAFPKYKSSSSPSNEPPSSLPPLSTLIGVPVPKLSSPH</sequence>
<evidence type="ECO:0000313" key="17">
    <source>
        <dbReference type="Proteomes" id="UP000663828"/>
    </source>
</evidence>
<evidence type="ECO:0000256" key="11">
    <source>
        <dbReference type="ARBA" id="ARBA00038674"/>
    </source>
</evidence>
<feature type="repeat" description="Solcar" evidence="12">
    <location>
        <begin position="541"/>
        <end position="625"/>
    </location>
</feature>
<evidence type="ECO:0000256" key="1">
    <source>
        <dbReference type="ARBA" id="ARBA00004448"/>
    </source>
</evidence>
<dbReference type="FunFam" id="1.50.40.10:FF:000004">
    <property type="entry name" value="Calcium-binding mitochondrial carrier protein Aralar1"/>
    <property type="match status" value="1"/>
</dbReference>
<dbReference type="SUPFAM" id="SSF103506">
    <property type="entry name" value="Mitochondrial carrier"/>
    <property type="match status" value="1"/>
</dbReference>
<name>A0A814SHG9_ADIRI</name>
<accession>A0A814SHG9</accession>
<evidence type="ECO:0000256" key="10">
    <source>
        <dbReference type="ARBA" id="ARBA00023136"/>
    </source>
</evidence>
<dbReference type="InterPro" id="IPR051028">
    <property type="entry name" value="Mito_Solute_Carrier"/>
</dbReference>
<reference evidence="16" key="1">
    <citation type="submission" date="2021-02" db="EMBL/GenBank/DDBJ databases">
        <authorList>
            <person name="Nowell W R."/>
        </authorList>
    </citation>
    <scope>NUCLEOTIDE SEQUENCE</scope>
</reference>
<dbReference type="EMBL" id="CAJNOR010001457">
    <property type="protein sequence ID" value="CAF1146507.1"/>
    <property type="molecule type" value="Genomic_DNA"/>
</dbReference>
<dbReference type="PRINTS" id="PR00926">
    <property type="entry name" value="MITOCARRIER"/>
</dbReference>
<dbReference type="Proteomes" id="UP000663828">
    <property type="component" value="Unassembled WGS sequence"/>
</dbReference>
<feature type="domain" description="EF-hand" evidence="14">
    <location>
        <begin position="92"/>
        <end position="127"/>
    </location>
</feature>
<keyword evidence="4 12" id="KW-0812">Transmembrane</keyword>
<dbReference type="GO" id="GO:0015183">
    <property type="term" value="F:L-aspartate transmembrane transporter activity"/>
    <property type="evidence" value="ECO:0007669"/>
    <property type="project" value="TreeGrafter"/>
</dbReference>
<proteinExistence type="inferred from homology"/>
<keyword evidence="7" id="KW-0106">Calcium</keyword>
<protein>
    <recommendedName>
        <fullName evidence="14">EF-hand domain-containing protein</fullName>
    </recommendedName>
</protein>
<comment type="subcellular location">
    <subcellularLocation>
        <location evidence="1">Mitochondrion inner membrane</location>
        <topology evidence="1">Multi-pass membrane protein</topology>
    </subcellularLocation>
</comment>
<keyword evidence="6" id="KW-0999">Mitochondrion inner membrane</keyword>
<dbReference type="AlphaFoldDB" id="A0A814SHG9"/>
<keyword evidence="10 12" id="KW-0472">Membrane</keyword>
<dbReference type="PROSITE" id="PS50222">
    <property type="entry name" value="EF_HAND_2"/>
    <property type="match status" value="2"/>
</dbReference>
<dbReference type="GO" id="GO:0043490">
    <property type="term" value="P:malate-aspartate shuttle"/>
    <property type="evidence" value="ECO:0007669"/>
    <property type="project" value="TreeGrafter"/>
</dbReference>
<evidence type="ECO:0000259" key="14">
    <source>
        <dbReference type="PROSITE" id="PS50222"/>
    </source>
</evidence>
<evidence type="ECO:0000313" key="15">
    <source>
        <dbReference type="EMBL" id="CAF0786763.1"/>
    </source>
</evidence>
<dbReference type="GO" id="GO:0005509">
    <property type="term" value="F:calcium ion binding"/>
    <property type="evidence" value="ECO:0007669"/>
    <property type="project" value="InterPro"/>
</dbReference>
<dbReference type="InterPro" id="IPR011992">
    <property type="entry name" value="EF-hand-dom_pair"/>
</dbReference>
<dbReference type="PANTHER" id="PTHR45678:SF9">
    <property type="entry name" value="CALCIUM-BINDING MITOCHONDRIAL CARRIER PROTEIN ARALAR1"/>
    <property type="match status" value="1"/>
</dbReference>
<dbReference type="OrthoDB" id="2161at2759"/>
<evidence type="ECO:0000256" key="2">
    <source>
        <dbReference type="ARBA" id="ARBA00006375"/>
    </source>
</evidence>
<evidence type="ECO:0000256" key="4">
    <source>
        <dbReference type="ARBA" id="ARBA00022692"/>
    </source>
</evidence>
<gene>
    <name evidence="15" type="ORF">EDS130_LOCUS4129</name>
    <name evidence="16" type="ORF">XAT740_LOCUS20713</name>
</gene>
<keyword evidence="8" id="KW-1133">Transmembrane helix</keyword>
<dbReference type="Pfam" id="PF00153">
    <property type="entry name" value="Mito_carr"/>
    <property type="match status" value="3"/>
</dbReference>
<dbReference type="Gene3D" id="1.50.40.10">
    <property type="entry name" value="Mitochondrial carrier domain"/>
    <property type="match status" value="1"/>
</dbReference>
<dbReference type="InterPro" id="IPR002048">
    <property type="entry name" value="EF_hand_dom"/>
</dbReference>
<dbReference type="Gene3D" id="1.10.238.10">
    <property type="entry name" value="EF-hand"/>
    <property type="match status" value="2"/>
</dbReference>
<evidence type="ECO:0000256" key="13">
    <source>
        <dbReference type="SAM" id="MobiDB-lite"/>
    </source>
</evidence>
<dbReference type="SUPFAM" id="SSF47473">
    <property type="entry name" value="EF-hand"/>
    <property type="match status" value="2"/>
</dbReference>
<keyword evidence="17" id="KW-1185">Reference proteome</keyword>
<evidence type="ECO:0000256" key="7">
    <source>
        <dbReference type="ARBA" id="ARBA00022837"/>
    </source>
</evidence>
<dbReference type="InterPro" id="IPR023395">
    <property type="entry name" value="MCP_dom_sf"/>
</dbReference>
<evidence type="ECO:0000256" key="5">
    <source>
        <dbReference type="ARBA" id="ARBA00022737"/>
    </source>
</evidence>
<dbReference type="SMART" id="SM00054">
    <property type="entry name" value="EFh"/>
    <property type="match status" value="2"/>
</dbReference>
<dbReference type="GO" id="GO:0005743">
    <property type="term" value="C:mitochondrial inner membrane"/>
    <property type="evidence" value="ECO:0007669"/>
    <property type="project" value="UniProtKB-SubCell"/>
</dbReference>
<evidence type="ECO:0000256" key="6">
    <source>
        <dbReference type="ARBA" id="ARBA00022792"/>
    </source>
</evidence>
<evidence type="ECO:0000256" key="9">
    <source>
        <dbReference type="ARBA" id="ARBA00023128"/>
    </source>
</evidence>
<evidence type="ECO:0000256" key="8">
    <source>
        <dbReference type="ARBA" id="ARBA00022989"/>
    </source>
</evidence>